<evidence type="ECO:0000313" key="2">
    <source>
        <dbReference type="Proteomes" id="UP000636800"/>
    </source>
</evidence>
<dbReference type="InterPro" id="IPR052091">
    <property type="entry name" value="Beta-ala_Activ/Resist"/>
</dbReference>
<dbReference type="PANTHER" id="PTHR44394:SF1">
    <property type="entry name" value="BETA-ALANINE-ACTIVATING ENZYME"/>
    <property type="match status" value="1"/>
</dbReference>
<protein>
    <submittedName>
        <fullName evidence="1">Uncharacterized protein</fullName>
    </submittedName>
</protein>
<proteinExistence type="predicted"/>
<dbReference type="EMBL" id="JADCNL010000002">
    <property type="protein sequence ID" value="KAG0491982.1"/>
    <property type="molecule type" value="Genomic_DNA"/>
</dbReference>
<dbReference type="PANTHER" id="PTHR44394">
    <property type="entry name" value="BETA-ALANINE-ACTIVATING ENZYME"/>
    <property type="match status" value="1"/>
</dbReference>
<dbReference type="Gene3D" id="3.40.50.12780">
    <property type="entry name" value="N-terminal domain of ligase-like"/>
    <property type="match status" value="1"/>
</dbReference>
<evidence type="ECO:0000313" key="1">
    <source>
        <dbReference type="EMBL" id="KAG0491982.1"/>
    </source>
</evidence>
<dbReference type="AlphaFoldDB" id="A0A835RTY5"/>
<comment type="caution">
    <text evidence="1">The sequence shown here is derived from an EMBL/GenBank/DDBJ whole genome shotgun (WGS) entry which is preliminary data.</text>
</comment>
<accession>A0A835RTY5</accession>
<dbReference type="OrthoDB" id="2505440at2759"/>
<dbReference type="GO" id="GO:0043041">
    <property type="term" value="P:amino acid activation for nonribosomal peptide biosynthetic process"/>
    <property type="evidence" value="ECO:0007669"/>
    <property type="project" value="TreeGrafter"/>
</dbReference>
<dbReference type="InterPro" id="IPR042099">
    <property type="entry name" value="ANL_N_sf"/>
</dbReference>
<dbReference type="SUPFAM" id="SSF56801">
    <property type="entry name" value="Acetyl-CoA synthetase-like"/>
    <property type="match status" value="1"/>
</dbReference>
<organism evidence="1 2">
    <name type="scientific">Vanilla planifolia</name>
    <name type="common">Vanilla</name>
    <dbReference type="NCBI Taxonomy" id="51239"/>
    <lineage>
        <taxon>Eukaryota</taxon>
        <taxon>Viridiplantae</taxon>
        <taxon>Streptophyta</taxon>
        <taxon>Embryophyta</taxon>
        <taxon>Tracheophyta</taxon>
        <taxon>Spermatophyta</taxon>
        <taxon>Magnoliopsida</taxon>
        <taxon>Liliopsida</taxon>
        <taxon>Asparagales</taxon>
        <taxon>Orchidaceae</taxon>
        <taxon>Vanilloideae</taxon>
        <taxon>Vanilleae</taxon>
        <taxon>Vanilla</taxon>
    </lineage>
</organism>
<sequence length="189" mass="21376">MAWTFKKAFQSDERSQLDQLSPKKPRGEHVIFASIECCSKFFKGLVNRYYWMQNQYPISPEDVLLFKTSISFVDHIQEFLGAILAGALLIIPPYKELNSGNAIFSLRYEEEKRQGAGGIHQSIDHGIVHIPNVHLLDESHVLVPKLNRSDLGTLPSPMLDPEQLAMIIREDAQKKFIGHPGQVNQVAIP</sequence>
<dbReference type="Proteomes" id="UP000636800">
    <property type="component" value="Chromosome 2"/>
</dbReference>
<reference evidence="1 2" key="1">
    <citation type="journal article" date="2020" name="Nat. Food">
        <title>A phased Vanilla planifolia genome enables genetic improvement of flavour and production.</title>
        <authorList>
            <person name="Hasing T."/>
            <person name="Tang H."/>
            <person name="Brym M."/>
            <person name="Khazi F."/>
            <person name="Huang T."/>
            <person name="Chambers A.H."/>
        </authorList>
    </citation>
    <scope>NUCLEOTIDE SEQUENCE [LARGE SCALE GENOMIC DNA]</scope>
    <source>
        <tissue evidence="1">Leaf</tissue>
    </source>
</reference>
<gene>
    <name evidence="1" type="ORF">HPP92_005380</name>
</gene>
<name>A0A835RTY5_VANPL</name>
<keyword evidence="2" id="KW-1185">Reference proteome</keyword>